<evidence type="ECO:0000313" key="2">
    <source>
        <dbReference type="EMBL" id="BBB32109.1"/>
    </source>
</evidence>
<organism evidence="2 3">
    <name type="scientific">Thermotomaculum hydrothermale</name>
    <dbReference type="NCBI Taxonomy" id="981385"/>
    <lineage>
        <taxon>Bacteria</taxon>
        <taxon>Pseudomonadati</taxon>
        <taxon>Acidobacteriota</taxon>
        <taxon>Holophagae</taxon>
        <taxon>Thermotomaculales</taxon>
        <taxon>Thermotomaculaceae</taxon>
        <taxon>Thermotomaculum</taxon>
    </lineage>
</organism>
<sequence length="225" mass="25665">MSVSIFEIFSKSPFSPLKQQIEKIKECVTKAAEMVDLLIAGAEYSTLEEYAKEVSKLEHEVDIIKNELRNGISTTVFLPFNKQTILTVLASQDSIADTAEDFAGLLTLKELKIPEEFKPLLAEFKAKVIETFEQLYNIVCEMDVAFESAFGGPEVKHIFEMIDKLGEKEHECDIVQRKLAKKVFEIEDKLKCSEIFLWPKIFNKFGDIANLSEKVGNRIRMMISK</sequence>
<dbReference type="Gene3D" id="1.20.58.220">
    <property type="entry name" value="Phosphate transport system protein phou homolog 2, domain 2"/>
    <property type="match status" value="1"/>
</dbReference>
<dbReference type="Pfam" id="PF01865">
    <property type="entry name" value="PhoU_div"/>
    <property type="match status" value="1"/>
</dbReference>
<evidence type="ECO:0008006" key="4">
    <source>
        <dbReference type="Google" id="ProtNLM"/>
    </source>
</evidence>
<name>A0A7R6PGE1_9BACT</name>
<dbReference type="AlphaFoldDB" id="A0A7R6PGE1"/>
<dbReference type="SUPFAM" id="SSF109755">
    <property type="entry name" value="PhoU-like"/>
    <property type="match status" value="1"/>
</dbReference>
<dbReference type="NCBIfam" id="TIGR00153">
    <property type="entry name" value="TIGR00153 family protein"/>
    <property type="match status" value="1"/>
</dbReference>
<gene>
    <name evidence="2" type="ORF">TTHT_0523</name>
</gene>
<comment type="similarity">
    <text evidence="1">Belongs to the UPF0111 family.</text>
</comment>
<dbReference type="PANTHER" id="PTHR36536">
    <property type="entry name" value="UPF0111 PROTEIN HI_1603"/>
    <property type="match status" value="1"/>
</dbReference>
<accession>A0A7R6PGE1</accession>
<dbReference type="EMBL" id="AP017470">
    <property type="protein sequence ID" value="BBB32109.1"/>
    <property type="molecule type" value="Genomic_DNA"/>
</dbReference>
<dbReference type="Proteomes" id="UP000595564">
    <property type="component" value="Chromosome"/>
</dbReference>
<dbReference type="InterPro" id="IPR002727">
    <property type="entry name" value="DUF47"/>
</dbReference>
<dbReference type="RefSeq" id="WP_201328450.1">
    <property type="nucleotide sequence ID" value="NZ_AP017470.1"/>
</dbReference>
<dbReference type="KEGG" id="thyd:TTHT_0523"/>
<protein>
    <recommendedName>
        <fullName evidence="4">TIGR00153 family protein</fullName>
    </recommendedName>
</protein>
<dbReference type="InterPro" id="IPR038078">
    <property type="entry name" value="PhoU-like_sf"/>
</dbReference>
<reference evidence="2 3" key="1">
    <citation type="journal article" date="2012" name="Extremophiles">
        <title>Thermotomaculum hydrothermale gen. nov., sp. nov., a novel heterotrophic thermophile within the phylum Acidobacteria from a deep-sea hydrothermal vent chimney in the Southern Okinawa Trough.</title>
        <authorList>
            <person name="Izumi H."/>
            <person name="Nunoura T."/>
            <person name="Miyazaki M."/>
            <person name="Mino S."/>
            <person name="Toki T."/>
            <person name="Takai K."/>
            <person name="Sako Y."/>
            <person name="Sawabe T."/>
            <person name="Nakagawa S."/>
        </authorList>
    </citation>
    <scope>NUCLEOTIDE SEQUENCE [LARGE SCALE GENOMIC DNA]</scope>
    <source>
        <strain evidence="2 3">AC55</strain>
    </source>
</reference>
<dbReference type="InterPro" id="IPR018445">
    <property type="entry name" value="Put_Phosphate_transp_reg"/>
</dbReference>
<keyword evidence="3" id="KW-1185">Reference proteome</keyword>
<evidence type="ECO:0000256" key="1">
    <source>
        <dbReference type="ARBA" id="ARBA00008591"/>
    </source>
</evidence>
<evidence type="ECO:0000313" key="3">
    <source>
        <dbReference type="Proteomes" id="UP000595564"/>
    </source>
</evidence>
<dbReference type="PANTHER" id="PTHR36536:SF3">
    <property type="entry name" value="UPF0111 PROTEIN HI_1603"/>
    <property type="match status" value="1"/>
</dbReference>
<proteinExistence type="inferred from homology"/>